<organism evidence="1 2">
    <name type="scientific">Spirosoma endbachense</name>
    <dbReference type="NCBI Taxonomy" id="2666025"/>
    <lineage>
        <taxon>Bacteria</taxon>
        <taxon>Pseudomonadati</taxon>
        <taxon>Bacteroidota</taxon>
        <taxon>Cytophagia</taxon>
        <taxon>Cytophagales</taxon>
        <taxon>Cytophagaceae</taxon>
        <taxon>Spirosoma</taxon>
    </lineage>
</organism>
<reference evidence="1 2" key="1">
    <citation type="submission" date="2019-11" db="EMBL/GenBank/DDBJ databases">
        <title>Spirosoma endbachense sp. nov., isolated from a natural salt meadow.</title>
        <authorList>
            <person name="Rojas J."/>
            <person name="Ambika Manirajan B."/>
            <person name="Ratering S."/>
            <person name="Suarez C."/>
            <person name="Geissler-Plaum R."/>
            <person name="Schnell S."/>
        </authorList>
    </citation>
    <scope>NUCLEOTIDE SEQUENCE [LARGE SCALE GENOMIC DNA]</scope>
    <source>
        <strain evidence="1 2">I-24</strain>
    </source>
</reference>
<keyword evidence="2" id="KW-1185">Reference proteome</keyword>
<evidence type="ECO:0008006" key="3">
    <source>
        <dbReference type="Google" id="ProtNLM"/>
    </source>
</evidence>
<dbReference type="Proteomes" id="UP000464577">
    <property type="component" value="Chromosome"/>
</dbReference>
<accession>A0A6P1VW10</accession>
<proteinExistence type="predicted"/>
<dbReference type="AlphaFoldDB" id="A0A6P1VW10"/>
<evidence type="ECO:0000313" key="1">
    <source>
        <dbReference type="EMBL" id="QHV96558.1"/>
    </source>
</evidence>
<dbReference type="EMBL" id="CP045997">
    <property type="protein sequence ID" value="QHV96558.1"/>
    <property type="molecule type" value="Genomic_DNA"/>
</dbReference>
<dbReference type="KEGG" id="senf:GJR95_16740"/>
<name>A0A6P1VW10_9BACT</name>
<sequence length="154" mass="17496">MNKRAIQKAQIPNPALNLFGVLIGEWKTASTHPAVPHKVLAGTSSFEWIEGGAFLRWYLAVDENGFPVGIGIFGSDDATGEYFMLFFDERKVSRKYEVSVEDNVIKWWRNVPGFSQRYSWTITDNGNTIIGKGELCEDGKTWKKDLDQTFTRVK</sequence>
<gene>
    <name evidence="1" type="ORF">GJR95_16740</name>
</gene>
<protein>
    <recommendedName>
        <fullName evidence="3">DUF1579 domain-containing protein</fullName>
    </recommendedName>
</protein>
<dbReference type="RefSeq" id="WP_162386964.1">
    <property type="nucleotide sequence ID" value="NZ_CP045997.1"/>
</dbReference>
<evidence type="ECO:0000313" key="2">
    <source>
        <dbReference type="Proteomes" id="UP000464577"/>
    </source>
</evidence>